<dbReference type="EMBL" id="JBHUIM010000002">
    <property type="protein sequence ID" value="MFD2247722.1"/>
    <property type="molecule type" value="Genomic_DNA"/>
</dbReference>
<reference evidence="2" key="1">
    <citation type="journal article" date="2019" name="Int. J. Syst. Evol. Microbiol.">
        <title>The Global Catalogue of Microorganisms (GCM) 10K type strain sequencing project: providing services to taxonomists for standard genome sequencing and annotation.</title>
        <authorList>
            <consortium name="The Broad Institute Genomics Platform"/>
            <consortium name="The Broad Institute Genome Sequencing Center for Infectious Disease"/>
            <person name="Wu L."/>
            <person name="Ma J."/>
        </authorList>
    </citation>
    <scope>NUCLEOTIDE SEQUENCE [LARGE SCALE GENOMIC DNA]</scope>
    <source>
        <strain evidence="2">CGMCC 4.1782</strain>
    </source>
</reference>
<keyword evidence="2" id="KW-1185">Reference proteome</keyword>
<accession>A0ABW5CZ76</accession>
<dbReference type="Proteomes" id="UP001597374">
    <property type="component" value="Unassembled WGS sequence"/>
</dbReference>
<gene>
    <name evidence="1" type="ORF">ACFSKP_15765</name>
</gene>
<protein>
    <submittedName>
        <fullName evidence="1">Uncharacterized protein</fullName>
    </submittedName>
</protein>
<proteinExistence type="predicted"/>
<organism evidence="1 2">
    <name type="scientific">Pontibacter ruber</name>
    <dbReference type="NCBI Taxonomy" id="1343895"/>
    <lineage>
        <taxon>Bacteria</taxon>
        <taxon>Pseudomonadati</taxon>
        <taxon>Bacteroidota</taxon>
        <taxon>Cytophagia</taxon>
        <taxon>Cytophagales</taxon>
        <taxon>Hymenobacteraceae</taxon>
        <taxon>Pontibacter</taxon>
    </lineage>
</organism>
<evidence type="ECO:0000313" key="1">
    <source>
        <dbReference type="EMBL" id="MFD2247722.1"/>
    </source>
</evidence>
<evidence type="ECO:0000313" key="2">
    <source>
        <dbReference type="Proteomes" id="UP001597374"/>
    </source>
</evidence>
<name>A0ABW5CZ76_9BACT</name>
<comment type="caution">
    <text evidence="1">The sequence shown here is derived from an EMBL/GenBank/DDBJ whole genome shotgun (WGS) entry which is preliminary data.</text>
</comment>
<sequence>MSPTITPISDFYKIILLEKYKLLYTEWLRAVSSEEYRAALLEAYKCIRLHQLELWVMDSTRNNPTVQDQKWSVEKLGSLMAGTLIRKVAMVRADDLFVEVVAEVMRDKIYKLYGQERQLEHFRTLEEALQYVLPGEDPAKLVIELQNAEAYTGYPAD</sequence>
<dbReference type="RefSeq" id="WP_250430815.1">
    <property type="nucleotide sequence ID" value="NZ_JALPRR010000003.1"/>
</dbReference>